<accession>A0A1M6KUC7</accession>
<dbReference type="AlphaFoldDB" id="A0A1M6KUC7"/>
<protein>
    <submittedName>
        <fullName evidence="1">Uncharacterized protein</fullName>
    </submittedName>
</protein>
<dbReference type="STRING" id="1122189.SAMN02745165_02802"/>
<dbReference type="RefSeq" id="WP_072909367.1">
    <property type="nucleotide sequence ID" value="NZ_FQZT01000011.1"/>
</dbReference>
<proteinExistence type="predicted"/>
<evidence type="ECO:0000313" key="1">
    <source>
        <dbReference type="EMBL" id="SHJ62598.1"/>
    </source>
</evidence>
<name>A0A1M6KUC7_MALRU</name>
<reference evidence="1 2" key="1">
    <citation type="submission" date="2016-11" db="EMBL/GenBank/DDBJ databases">
        <authorList>
            <person name="Jaros S."/>
            <person name="Januszkiewicz K."/>
            <person name="Wedrychowicz H."/>
        </authorList>
    </citation>
    <scope>NUCLEOTIDE SEQUENCE [LARGE SCALE GENOMIC DNA]</scope>
    <source>
        <strain evidence="1 2">DSM 5091</strain>
    </source>
</reference>
<dbReference type="Proteomes" id="UP000184171">
    <property type="component" value="Unassembled WGS sequence"/>
</dbReference>
<organism evidence="1 2">
    <name type="scientific">Malonomonas rubra DSM 5091</name>
    <dbReference type="NCBI Taxonomy" id="1122189"/>
    <lineage>
        <taxon>Bacteria</taxon>
        <taxon>Pseudomonadati</taxon>
        <taxon>Thermodesulfobacteriota</taxon>
        <taxon>Desulfuromonadia</taxon>
        <taxon>Desulfuromonadales</taxon>
        <taxon>Geopsychrobacteraceae</taxon>
        <taxon>Malonomonas</taxon>
    </lineage>
</organism>
<dbReference type="EMBL" id="FQZT01000011">
    <property type="protein sequence ID" value="SHJ62598.1"/>
    <property type="molecule type" value="Genomic_DNA"/>
</dbReference>
<keyword evidence="2" id="KW-1185">Reference proteome</keyword>
<evidence type="ECO:0000313" key="2">
    <source>
        <dbReference type="Proteomes" id="UP000184171"/>
    </source>
</evidence>
<sequence>MFTNYYRHEDCGAEWQDDWDCTCNDRCPVCNVEIEPYKSFDYKANDYIFHGYEEPRGRRESAVALVAKGRVHFTFDKIDSWQKIENDSFKEIERVLLEIHPKAHNLSSMKQLRQCGVCVDYQIEFNVTD</sequence>
<gene>
    <name evidence="1" type="ORF">SAMN02745165_02802</name>
</gene>